<keyword evidence="3" id="KW-0804">Transcription</keyword>
<keyword evidence="7" id="KW-1185">Reference proteome</keyword>
<evidence type="ECO:0000256" key="1">
    <source>
        <dbReference type="ARBA" id="ARBA00023015"/>
    </source>
</evidence>
<dbReference type="InterPro" id="IPR009057">
    <property type="entry name" value="Homeodomain-like_sf"/>
</dbReference>
<dbReference type="Pfam" id="PF00440">
    <property type="entry name" value="TetR_N"/>
    <property type="match status" value="1"/>
</dbReference>
<dbReference type="EMBL" id="CP003179">
    <property type="protein sequence ID" value="AEW06021.1"/>
    <property type="molecule type" value="Genomic_DNA"/>
</dbReference>
<name>G8TWN2_SULAD</name>
<dbReference type="GO" id="GO:0000976">
    <property type="term" value="F:transcription cis-regulatory region binding"/>
    <property type="evidence" value="ECO:0007669"/>
    <property type="project" value="TreeGrafter"/>
</dbReference>
<proteinExistence type="predicted"/>
<evidence type="ECO:0000313" key="6">
    <source>
        <dbReference type="EMBL" id="AEW06021.1"/>
    </source>
</evidence>
<dbReference type="PANTHER" id="PTHR30055:SF240">
    <property type="entry name" value="HTH-TYPE TRANSCRIPTIONAL REGULATOR ACRR"/>
    <property type="match status" value="1"/>
</dbReference>
<dbReference type="HOGENOM" id="CLU_069356_12_4_9"/>
<dbReference type="Pfam" id="PF17932">
    <property type="entry name" value="TetR_C_24"/>
    <property type="match status" value="1"/>
</dbReference>
<protein>
    <submittedName>
        <fullName evidence="6">Transcriptional regulator, TetR family</fullName>
    </submittedName>
</protein>
<evidence type="ECO:0000256" key="3">
    <source>
        <dbReference type="ARBA" id="ARBA00023163"/>
    </source>
</evidence>
<dbReference type="SUPFAM" id="SSF46689">
    <property type="entry name" value="Homeodomain-like"/>
    <property type="match status" value="1"/>
</dbReference>
<evidence type="ECO:0000256" key="2">
    <source>
        <dbReference type="ARBA" id="ARBA00023125"/>
    </source>
</evidence>
<dbReference type="InterPro" id="IPR041490">
    <property type="entry name" value="KstR2_TetR_C"/>
</dbReference>
<dbReference type="InterPro" id="IPR001647">
    <property type="entry name" value="HTH_TetR"/>
</dbReference>
<dbReference type="SUPFAM" id="SSF48498">
    <property type="entry name" value="Tetracyclin repressor-like, C-terminal domain"/>
    <property type="match status" value="1"/>
</dbReference>
<evidence type="ECO:0000313" key="7">
    <source>
        <dbReference type="Proteomes" id="UP000005439"/>
    </source>
</evidence>
<dbReference type="InterPro" id="IPR036271">
    <property type="entry name" value="Tet_transcr_reg_TetR-rel_C_sf"/>
</dbReference>
<reference evidence="6 7" key="2">
    <citation type="journal article" date="2012" name="Stand. Genomic Sci.">
        <title>Complete genome sequence of the moderately thermophilic mineral-sulfide-oxidizing firmicute Sulfobacillus acidophilus type strain (NAL(T)).</title>
        <authorList>
            <person name="Anderson I."/>
            <person name="Chertkov O."/>
            <person name="Chen A."/>
            <person name="Saunders E."/>
            <person name="Lapidus A."/>
            <person name="Nolan M."/>
            <person name="Lucas S."/>
            <person name="Hammon N."/>
            <person name="Deshpande S."/>
            <person name="Cheng J.F."/>
            <person name="Han C."/>
            <person name="Tapia R."/>
            <person name="Goodwin L.A."/>
            <person name="Pitluck S."/>
            <person name="Liolios K."/>
            <person name="Pagani I."/>
            <person name="Ivanova N."/>
            <person name="Mikhailova N."/>
            <person name="Pati A."/>
            <person name="Palaniappan K."/>
            <person name="Land M."/>
            <person name="Pan C."/>
            <person name="Rohde M."/>
            <person name="Pukall R."/>
            <person name="Goker M."/>
            <person name="Detter J.C."/>
            <person name="Woyke T."/>
            <person name="Bristow J."/>
            <person name="Eisen J.A."/>
            <person name="Markowitz V."/>
            <person name="Hugenholtz P."/>
            <person name="Kyrpides N.C."/>
            <person name="Klenk H.P."/>
            <person name="Mavromatis K."/>
        </authorList>
    </citation>
    <scope>NUCLEOTIDE SEQUENCE [LARGE SCALE GENOMIC DNA]</scope>
    <source>
        <strain evidence="7">ATCC 700253 / DSM 10332 / NAL</strain>
    </source>
</reference>
<dbReference type="PANTHER" id="PTHR30055">
    <property type="entry name" value="HTH-TYPE TRANSCRIPTIONAL REGULATOR RUTR"/>
    <property type="match status" value="1"/>
</dbReference>
<feature type="DNA-binding region" description="H-T-H motif" evidence="4">
    <location>
        <begin position="27"/>
        <end position="46"/>
    </location>
</feature>
<evidence type="ECO:0000259" key="5">
    <source>
        <dbReference type="PROSITE" id="PS50977"/>
    </source>
</evidence>
<organism evidence="6 7">
    <name type="scientific">Sulfobacillus acidophilus (strain ATCC 700253 / DSM 10332 / NAL)</name>
    <dbReference type="NCBI Taxonomy" id="679936"/>
    <lineage>
        <taxon>Bacteria</taxon>
        <taxon>Bacillati</taxon>
        <taxon>Bacillota</taxon>
        <taxon>Clostridia</taxon>
        <taxon>Eubacteriales</taxon>
        <taxon>Clostridiales Family XVII. Incertae Sedis</taxon>
        <taxon>Sulfobacillus</taxon>
    </lineage>
</organism>
<dbReference type="Gene3D" id="1.10.10.60">
    <property type="entry name" value="Homeodomain-like"/>
    <property type="match status" value="1"/>
</dbReference>
<dbReference type="STRING" id="679936.Sulac_2559"/>
<dbReference type="AlphaFoldDB" id="G8TWN2"/>
<keyword evidence="2 4" id="KW-0238">DNA-binding</keyword>
<dbReference type="Proteomes" id="UP000005439">
    <property type="component" value="Chromosome"/>
</dbReference>
<dbReference type="KEGG" id="sap:Sulac_2559"/>
<dbReference type="InterPro" id="IPR050109">
    <property type="entry name" value="HTH-type_TetR-like_transc_reg"/>
</dbReference>
<reference evidence="7" key="1">
    <citation type="submission" date="2011-12" db="EMBL/GenBank/DDBJ databases">
        <title>The complete genome of chromosome of Sulfobacillus acidophilus DSM 10332.</title>
        <authorList>
            <person name="Lucas S."/>
            <person name="Han J."/>
            <person name="Lapidus A."/>
            <person name="Bruce D."/>
            <person name="Goodwin L."/>
            <person name="Pitluck S."/>
            <person name="Peters L."/>
            <person name="Kyrpides N."/>
            <person name="Mavromatis K."/>
            <person name="Ivanova N."/>
            <person name="Mikhailova N."/>
            <person name="Chertkov O."/>
            <person name="Saunders E."/>
            <person name="Detter J.C."/>
            <person name="Tapia R."/>
            <person name="Han C."/>
            <person name="Land M."/>
            <person name="Hauser L."/>
            <person name="Markowitz V."/>
            <person name="Cheng J.-F."/>
            <person name="Hugenholtz P."/>
            <person name="Woyke T."/>
            <person name="Wu D."/>
            <person name="Pukall R."/>
            <person name="Gehrich-Schroeter G."/>
            <person name="Schneider S."/>
            <person name="Klenk H.-P."/>
            <person name="Eisen J.A."/>
        </authorList>
    </citation>
    <scope>NUCLEOTIDE SEQUENCE [LARGE SCALE GENOMIC DNA]</scope>
    <source>
        <strain evidence="7">ATCC 700253 / DSM 10332 / NAL</strain>
    </source>
</reference>
<gene>
    <name evidence="6" type="ordered locus">Sulac_2559</name>
</gene>
<dbReference type="PROSITE" id="PS50977">
    <property type="entry name" value="HTH_TETR_2"/>
    <property type="match status" value="1"/>
</dbReference>
<dbReference type="PATRIC" id="fig|679936.5.peg.2648"/>
<feature type="domain" description="HTH tetR-type" evidence="5">
    <location>
        <begin position="4"/>
        <end position="64"/>
    </location>
</feature>
<sequence length="204" mass="23138">MPRKSRRALIVQAAAELFATKGFQKTTVRDIAEQAGVLSGSLYAHIETKEDLFLEIVRLAAHNFEQAVLPVITGTEAPDVKLRAMVKAHIRVIEESRAWAQVYLDDSVELSHEARAEARRLRRQYEDYWARLIRQGSQQGVFHVEDETLARFFVLSALNGVARWYRPEGRLSAQAVADIYGDMILRLLTGQSWHEIHATGIDRG</sequence>
<dbReference type="PRINTS" id="PR00455">
    <property type="entry name" value="HTHTETR"/>
</dbReference>
<accession>G8TWN2</accession>
<dbReference type="Gene3D" id="1.10.357.10">
    <property type="entry name" value="Tetracycline Repressor, domain 2"/>
    <property type="match status" value="1"/>
</dbReference>
<keyword evidence="1" id="KW-0805">Transcription regulation</keyword>
<dbReference type="GO" id="GO:0003700">
    <property type="term" value="F:DNA-binding transcription factor activity"/>
    <property type="evidence" value="ECO:0007669"/>
    <property type="project" value="TreeGrafter"/>
</dbReference>
<evidence type="ECO:0000256" key="4">
    <source>
        <dbReference type="PROSITE-ProRule" id="PRU00335"/>
    </source>
</evidence>